<name>A0ABS9L5T5_9MICC</name>
<keyword evidence="3" id="KW-0067">ATP-binding</keyword>
<evidence type="ECO:0000256" key="2">
    <source>
        <dbReference type="ARBA" id="ARBA00022741"/>
    </source>
</evidence>
<dbReference type="InterPro" id="IPR050221">
    <property type="entry name" value="26S_Proteasome_ATPase"/>
</dbReference>
<dbReference type="Pfam" id="PF00004">
    <property type="entry name" value="AAA"/>
    <property type="match status" value="1"/>
</dbReference>
<evidence type="ECO:0000259" key="4">
    <source>
        <dbReference type="SMART" id="SM00382"/>
    </source>
</evidence>
<keyword evidence="2" id="KW-0547">Nucleotide-binding</keyword>
<dbReference type="Gene3D" id="3.40.50.300">
    <property type="entry name" value="P-loop containing nucleotide triphosphate hydrolases"/>
    <property type="match status" value="1"/>
</dbReference>
<accession>A0ABS9L5T5</accession>
<dbReference type="Proteomes" id="UP001165368">
    <property type="component" value="Unassembled WGS sequence"/>
</dbReference>
<dbReference type="InterPro" id="IPR003593">
    <property type="entry name" value="AAA+_ATPase"/>
</dbReference>
<evidence type="ECO:0000313" key="5">
    <source>
        <dbReference type="EMBL" id="MCG2622035.1"/>
    </source>
</evidence>
<evidence type="ECO:0000256" key="1">
    <source>
        <dbReference type="ARBA" id="ARBA00006914"/>
    </source>
</evidence>
<dbReference type="CDD" id="cd19481">
    <property type="entry name" value="RecA-like_protease"/>
    <property type="match status" value="1"/>
</dbReference>
<dbReference type="InterPro" id="IPR003959">
    <property type="entry name" value="ATPase_AAA_core"/>
</dbReference>
<dbReference type="PANTHER" id="PTHR23073">
    <property type="entry name" value="26S PROTEASOME REGULATORY SUBUNIT"/>
    <property type="match status" value="1"/>
</dbReference>
<comment type="similarity">
    <text evidence="1">Belongs to the AAA ATPase family.</text>
</comment>
<comment type="caution">
    <text evidence="5">The sequence shown here is derived from an EMBL/GenBank/DDBJ whole genome shotgun (WGS) entry which is preliminary data.</text>
</comment>
<feature type="domain" description="AAA+ ATPase" evidence="4">
    <location>
        <begin position="248"/>
        <end position="375"/>
    </location>
</feature>
<protein>
    <submittedName>
        <fullName evidence="5">AAA family ATPase</fullName>
    </submittedName>
</protein>
<dbReference type="RefSeq" id="WP_237819933.1">
    <property type="nucleotide sequence ID" value="NZ_JAKLTQ010000005.1"/>
</dbReference>
<dbReference type="InterPro" id="IPR027417">
    <property type="entry name" value="P-loop_NTPase"/>
</dbReference>
<sequence length="516" mass="54626">MEGKLSAFIEDFAALVRLAERAQPRVAGGRQLADALGAHLGLPPDELPVVVEEVPGHRFADADILLAEAAEADPGHRLVGIGGGDQRHHLSLSDMLQQSRHFPQFPLAQPDYANVAVGPAQQRQAISLGLRLFSHRGQPLAVLIRAANPRYGQNTAALEVLGRDAQQVAAFLAEFRTGMQTRSVLKGQVVSLTMDPFGDSGSGVTFHERPRLAATEVILPEGLLERISRHAVDLGGHREQLRALSQHLKRGILLYGPPGTGKTHTVRYLLGRSDGTTAIILSGGSLAFIAEAARMARALQPSMVILEDCDLIAEDRSFGHGPQPLLFEVLDAMDGLDDDADVAFVLTTNRVDMLERALAQRPGRVDLAVEVPLPEAAERAALLRLYARKLAFSEDAVAQAAERTRGTTASFARELVRRAVVASALAGVQPADAHLLAAAEELMGDGEALTRSLLGGASGISDDDGGEPGPAASAGGYFAYAPLSGGTFRGRGSTASYASGLQLDFDPTDTAPDPDE</sequence>
<dbReference type="SUPFAM" id="SSF52540">
    <property type="entry name" value="P-loop containing nucleoside triphosphate hydrolases"/>
    <property type="match status" value="1"/>
</dbReference>
<proteinExistence type="inferred from homology"/>
<reference evidence="5" key="1">
    <citation type="submission" date="2022-01" db="EMBL/GenBank/DDBJ databases">
        <authorList>
            <person name="Jo J.-H."/>
            <person name="Im W.-T."/>
        </authorList>
    </citation>
    <scope>NUCLEOTIDE SEQUENCE</scope>
    <source>
        <strain evidence="5">I2-34</strain>
    </source>
</reference>
<gene>
    <name evidence="5" type="ORF">LVY72_08900</name>
</gene>
<dbReference type="SMART" id="SM00382">
    <property type="entry name" value="AAA"/>
    <property type="match status" value="1"/>
</dbReference>
<dbReference type="EMBL" id="JAKLTQ010000005">
    <property type="protein sequence ID" value="MCG2622035.1"/>
    <property type="molecule type" value="Genomic_DNA"/>
</dbReference>
<organism evidence="5 6">
    <name type="scientific">Arthrobacter hankyongi</name>
    <dbReference type="NCBI Taxonomy" id="2904801"/>
    <lineage>
        <taxon>Bacteria</taxon>
        <taxon>Bacillati</taxon>
        <taxon>Actinomycetota</taxon>
        <taxon>Actinomycetes</taxon>
        <taxon>Micrococcales</taxon>
        <taxon>Micrococcaceae</taxon>
        <taxon>Arthrobacter</taxon>
    </lineage>
</organism>
<dbReference type="Gene3D" id="1.10.8.60">
    <property type="match status" value="1"/>
</dbReference>
<evidence type="ECO:0000256" key="3">
    <source>
        <dbReference type="ARBA" id="ARBA00022840"/>
    </source>
</evidence>
<keyword evidence="6" id="KW-1185">Reference proteome</keyword>
<evidence type="ECO:0000313" key="6">
    <source>
        <dbReference type="Proteomes" id="UP001165368"/>
    </source>
</evidence>